<dbReference type="InterPro" id="IPR045339">
    <property type="entry name" value="DUF6534"/>
</dbReference>
<feature type="transmembrane region" description="Helical" evidence="1">
    <location>
        <begin position="191"/>
        <end position="214"/>
    </location>
</feature>
<feature type="domain" description="DUF6534" evidence="2">
    <location>
        <begin position="157"/>
        <end position="238"/>
    </location>
</feature>
<dbReference type="Proteomes" id="UP001221142">
    <property type="component" value="Unassembled WGS sequence"/>
</dbReference>
<evidence type="ECO:0000259" key="2">
    <source>
        <dbReference type="Pfam" id="PF20152"/>
    </source>
</evidence>
<keyword evidence="1" id="KW-0472">Membrane</keyword>
<dbReference type="AlphaFoldDB" id="A0AAD7CKS7"/>
<comment type="caution">
    <text evidence="3">The sequence shown here is derived from an EMBL/GenBank/DDBJ whole genome shotgun (WGS) entry which is preliminary data.</text>
</comment>
<feature type="transmembrane region" description="Helical" evidence="1">
    <location>
        <begin position="12"/>
        <end position="34"/>
    </location>
</feature>
<feature type="transmembrane region" description="Helical" evidence="1">
    <location>
        <begin position="46"/>
        <end position="68"/>
    </location>
</feature>
<feature type="transmembrane region" description="Helical" evidence="1">
    <location>
        <begin position="80"/>
        <end position="105"/>
    </location>
</feature>
<dbReference type="EMBL" id="JARKIF010000001">
    <property type="protein sequence ID" value="KAJ7650946.1"/>
    <property type="molecule type" value="Genomic_DNA"/>
</dbReference>
<keyword evidence="1" id="KW-0812">Transmembrane</keyword>
<gene>
    <name evidence="3" type="ORF">FB45DRAFT_889183</name>
</gene>
<reference evidence="3" key="1">
    <citation type="submission" date="2023-03" db="EMBL/GenBank/DDBJ databases">
        <title>Massive genome expansion in bonnet fungi (Mycena s.s.) driven by repeated elements and novel gene families across ecological guilds.</title>
        <authorList>
            <consortium name="Lawrence Berkeley National Laboratory"/>
            <person name="Harder C.B."/>
            <person name="Miyauchi S."/>
            <person name="Viragh M."/>
            <person name="Kuo A."/>
            <person name="Thoen E."/>
            <person name="Andreopoulos B."/>
            <person name="Lu D."/>
            <person name="Skrede I."/>
            <person name="Drula E."/>
            <person name="Henrissat B."/>
            <person name="Morin E."/>
            <person name="Kohler A."/>
            <person name="Barry K."/>
            <person name="LaButti K."/>
            <person name="Morin E."/>
            <person name="Salamov A."/>
            <person name="Lipzen A."/>
            <person name="Mereny Z."/>
            <person name="Hegedus B."/>
            <person name="Baldrian P."/>
            <person name="Stursova M."/>
            <person name="Weitz H."/>
            <person name="Taylor A."/>
            <person name="Grigoriev I.V."/>
            <person name="Nagy L.G."/>
            <person name="Martin F."/>
            <person name="Kauserud H."/>
        </authorList>
    </citation>
    <scope>NUCLEOTIDE SEQUENCE</scope>
    <source>
        <strain evidence="3">9284</strain>
    </source>
</reference>
<feature type="transmembrane region" description="Helical" evidence="1">
    <location>
        <begin position="151"/>
        <end position="171"/>
    </location>
</feature>
<dbReference type="Pfam" id="PF20152">
    <property type="entry name" value="DUF6534"/>
    <property type="match status" value="1"/>
</dbReference>
<proteinExistence type="predicted"/>
<evidence type="ECO:0000313" key="3">
    <source>
        <dbReference type="EMBL" id="KAJ7650946.1"/>
    </source>
</evidence>
<evidence type="ECO:0000313" key="4">
    <source>
        <dbReference type="Proteomes" id="UP001221142"/>
    </source>
</evidence>
<keyword evidence="4" id="KW-1185">Reference proteome</keyword>
<feature type="transmembrane region" description="Helical" evidence="1">
    <location>
        <begin position="112"/>
        <end position="136"/>
    </location>
</feature>
<name>A0AAD7CKS7_9AGAR</name>
<sequence length="313" mass="34625">MPNPALVYDTYILVAPWINCMLYMLEIVLIARYFQHARSRPRLARAGVILMFLFDTVCTIGVCGEAYYSLLVLSFDQIYHYTAVLLFSTYGTASIEQLFLCYIYFLLTKNRVITMFLIVPIFVHLGASYASAILVLKTNSPLGPAFMATKIGAISCASTDVLVASALMFTFIRMDITSAARPSTRHLLRRLVIMSFTSGVVVASTTLCVMIFLLKNNPVYLLFFYSQGRIYALTILTNFLIGLPNPAGTSQTTGATPVTVPVTNVVFRDYPDTSTGPRGIFTDINHSEIDMVSMSSAQNPSSHTNLKTQTTSE</sequence>
<organism evidence="3 4">
    <name type="scientific">Roridomyces roridus</name>
    <dbReference type="NCBI Taxonomy" id="1738132"/>
    <lineage>
        <taxon>Eukaryota</taxon>
        <taxon>Fungi</taxon>
        <taxon>Dikarya</taxon>
        <taxon>Basidiomycota</taxon>
        <taxon>Agaricomycotina</taxon>
        <taxon>Agaricomycetes</taxon>
        <taxon>Agaricomycetidae</taxon>
        <taxon>Agaricales</taxon>
        <taxon>Marasmiineae</taxon>
        <taxon>Mycenaceae</taxon>
        <taxon>Roridomyces</taxon>
    </lineage>
</organism>
<keyword evidence="1" id="KW-1133">Transmembrane helix</keyword>
<protein>
    <recommendedName>
        <fullName evidence="2">DUF6534 domain-containing protein</fullName>
    </recommendedName>
</protein>
<accession>A0AAD7CKS7</accession>
<evidence type="ECO:0000256" key="1">
    <source>
        <dbReference type="SAM" id="Phobius"/>
    </source>
</evidence>